<feature type="domain" description="Glycosyltransferase RgtA/B/C/D-like" evidence="9">
    <location>
        <begin position="278"/>
        <end position="417"/>
    </location>
</feature>
<evidence type="ECO:0000256" key="3">
    <source>
        <dbReference type="ARBA" id="ARBA00022676"/>
    </source>
</evidence>
<gene>
    <name evidence="10" type="ORF">H9729_01455</name>
</gene>
<dbReference type="PANTHER" id="PTHR33908:SF11">
    <property type="entry name" value="MEMBRANE PROTEIN"/>
    <property type="match status" value="1"/>
</dbReference>
<dbReference type="GO" id="GO:0006493">
    <property type="term" value="P:protein O-linked glycosylation"/>
    <property type="evidence" value="ECO:0007669"/>
    <property type="project" value="InterPro"/>
</dbReference>
<dbReference type="EMBL" id="DXCQ01000016">
    <property type="protein sequence ID" value="HIY96334.1"/>
    <property type="molecule type" value="Genomic_DNA"/>
</dbReference>
<feature type="transmembrane region" description="Helical" evidence="8">
    <location>
        <begin position="405"/>
        <end position="423"/>
    </location>
</feature>
<dbReference type="GO" id="GO:0000030">
    <property type="term" value="F:mannosyltransferase activity"/>
    <property type="evidence" value="ECO:0007669"/>
    <property type="project" value="InterPro"/>
</dbReference>
<keyword evidence="6 8" id="KW-1133">Transmembrane helix</keyword>
<evidence type="ECO:0000313" key="10">
    <source>
        <dbReference type="EMBL" id="HIY96334.1"/>
    </source>
</evidence>
<feature type="transmembrane region" description="Helical" evidence="8">
    <location>
        <begin position="298"/>
        <end position="316"/>
    </location>
</feature>
<evidence type="ECO:0000256" key="8">
    <source>
        <dbReference type="SAM" id="Phobius"/>
    </source>
</evidence>
<feature type="transmembrane region" description="Helical" evidence="8">
    <location>
        <begin position="706"/>
        <end position="725"/>
    </location>
</feature>
<evidence type="ECO:0000256" key="7">
    <source>
        <dbReference type="ARBA" id="ARBA00023136"/>
    </source>
</evidence>
<comment type="caution">
    <text evidence="10">The sequence shown here is derived from an EMBL/GenBank/DDBJ whole genome shotgun (WGS) entry which is preliminary data.</text>
</comment>
<feature type="transmembrane region" description="Helical" evidence="8">
    <location>
        <begin position="572"/>
        <end position="594"/>
    </location>
</feature>
<keyword evidence="4" id="KW-0808">Transferase</keyword>
<evidence type="ECO:0000256" key="5">
    <source>
        <dbReference type="ARBA" id="ARBA00022692"/>
    </source>
</evidence>
<evidence type="ECO:0000256" key="4">
    <source>
        <dbReference type="ARBA" id="ARBA00022679"/>
    </source>
</evidence>
<feature type="transmembrane region" description="Helical" evidence="8">
    <location>
        <begin position="615"/>
        <end position="633"/>
    </location>
</feature>
<dbReference type="InterPro" id="IPR038731">
    <property type="entry name" value="RgtA/B/C-like"/>
</dbReference>
<reference evidence="10" key="2">
    <citation type="submission" date="2021-04" db="EMBL/GenBank/DDBJ databases">
        <authorList>
            <person name="Gilroy R."/>
        </authorList>
    </citation>
    <scope>NUCLEOTIDE SEQUENCE</scope>
    <source>
        <strain evidence="10">1345</strain>
    </source>
</reference>
<reference evidence="10" key="1">
    <citation type="journal article" date="2021" name="PeerJ">
        <title>Extensive microbial diversity within the chicken gut microbiome revealed by metagenomics and culture.</title>
        <authorList>
            <person name="Gilroy R."/>
            <person name="Ravi A."/>
            <person name="Getino M."/>
            <person name="Pursley I."/>
            <person name="Horton D.L."/>
            <person name="Alikhan N.F."/>
            <person name="Baker D."/>
            <person name="Gharbi K."/>
            <person name="Hall N."/>
            <person name="Watson M."/>
            <person name="Adriaenssens E.M."/>
            <person name="Foster-Nyarko E."/>
            <person name="Jarju S."/>
            <person name="Secka A."/>
            <person name="Antonio M."/>
            <person name="Oren A."/>
            <person name="Chaudhuri R.R."/>
            <person name="La Ragione R."/>
            <person name="Hildebrand F."/>
            <person name="Pallen M.J."/>
        </authorList>
    </citation>
    <scope>NUCLEOTIDE SEQUENCE</scope>
    <source>
        <strain evidence="10">1345</strain>
    </source>
</reference>
<dbReference type="InterPro" id="IPR050297">
    <property type="entry name" value="LipidA_mod_glycosyltrf_83"/>
</dbReference>
<accession>A0A9D1ZV51</accession>
<evidence type="ECO:0000256" key="2">
    <source>
        <dbReference type="ARBA" id="ARBA00022475"/>
    </source>
</evidence>
<feature type="transmembrane region" description="Helical" evidence="8">
    <location>
        <begin position="474"/>
        <end position="500"/>
    </location>
</feature>
<feature type="transmembrane region" description="Helical" evidence="8">
    <location>
        <begin position="382"/>
        <end position="399"/>
    </location>
</feature>
<evidence type="ECO:0000256" key="1">
    <source>
        <dbReference type="ARBA" id="ARBA00004651"/>
    </source>
</evidence>
<feature type="transmembrane region" description="Helical" evidence="8">
    <location>
        <begin position="639"/>
        <end position="660"/>
    </location>
</feature>
<dbReference type="Pfam" id="PF13231">
    <property type="entry name" value="PMT_2"/>
    <property type="match status" value="1"/>
</dbReference>
<keyword evidence="3" id="KW-0328">Glycosyltransferase</keyword>
<dbReference type="Proteomes" id="UP000886750">
    <property type="component" value="Unassembled WGS sequence"/>
</dbReference>
<sequence length="726" mass="78693">MAVIRKTRAERLKEFWARYSKFAKAAAILALVFFVVSACTIGGFNSPGRAYFARADAELVFYLDYDTSKTGDDGKLGAIYANIGAVYAPVGSDFKLTFNKSSATSSSGPAWSSNDLRDAPSFGNVYSAGGDGLAGANYNWVKVFDFSQTKTKYPISQSYRLIRITVPHDMLINEIVFVDASGDVIPASVTVADAQGHFSGSVWKEGGYYDLFNGNDRTSTLGAWGDPERLVDAQNNFTDGRGAYSNFTQDEMYTLMQIDNILLGSTLPEGTYNADTDSGPLAVLFPLLGTLIFGKSVFGLRIFSVLFTSALVALVWMFGKKLFKNEGFAFLAAVLFAGGGLALTVGRLGVSLAPAAFFVLASYYFIYKFFENGIAAENPAKSACGSILASGIFFALAFAVDPKTLIAAVGVVALFVLGAIKQVRAHSARAAAIRQEMRDKNASETSEQVMRDNIAQCEKAEAALRVEYSYQNRLTYLLFFLAFVVVTLAVLMLATLPSYLTYVNLYDPNPESASVGIFSLVGSAIKDAFSLDNATLFSAGNSVNAFGWFLALKGATLFFASEDVYCALNAQLNIAMALTALVGVLFMTVYAILYAATGSKKGQYATEHSVHILRIYLVLILGLLSSLLQYAFIGGASAAHGFLFDLFYTSFIPLMFYTAYVHDSGEKKVICGIRMNSTAKIMAVLCTVYALIFLLSLPMYFSIPVYPLAASICFGWTSFMNNGFYR</sequence>
<dbReference type="PANTHER" id="PTHR33908">
    <property type="entry name" value="MANNOSYLTRANSFERASE YKCB-RELATED"/>
    <property type="match status" value="1"/>
</dbReference>
<evidence type="ECO:0000256" key="6">
    <source>
        <dbReference type="ARBA" id="ARBA00022989"/>
    </source>
</evidence>
<proteinExistence type="predicted"/>
<comment type="subcellular location">
    <subcellularLocation>
        <location evidence="1">Cell membrane</location>
        <topology evidence="1">Multi-pass membrane protein</topology>
    </subcellularLocation>
</comment>
<dbReference type="GO" id="GO:0009103">
    <property type="term" value="P:lipopolysaccharide biosynthetic process"/>
    <property type="evidence" value="ECO:0007669"/>
    <property type="project" value="UniProtKB-ARBA"/>
</dbReference>
<dbReference type="GO" id="GO:0016763">
    <property type="term" value="F:pentosyltransferase activity"/>
    <property type="evidence" value="ECO:0007669"/>
    <property type="project" value="TreeGrafter"/>
</dbReference>
<evidence type="ECO:0000259" key="9">
    <source>
        <dbReference type="Pfam" id="PF13231"/>
    </source>
</evidence>
<evidence type="ECO:0000313" key="11">
    <source>
        <dbReference type="Proteomes" id="UP000886750"/>
    </source>
</evidence>
<dbReference type="GO" id="GO:0005886">
    <property type="term" value="C:plasma membrane"/>
    <property type="evidence" value="ECO:0007669"/>
    <property type="project" value="UniProtKB-SubCell"/>
</dbReference>
<dbReference type="AlphaFoldDB" id="A0A9D1ZV51"/>
<organism evidence="10 11">
    <name type="scientific">Candidatus Borkfalkia excrementigallinarum</name>
    <dbReference type="NCBI Taxonomy" id="2838506"/>
    <lineage>
        <taxon>Bacteria</taxon>
        <taxon>Bacillati</taxon>
        <taxon>Bacillota</taxon>
        <taxon>Clostridia</taxon>
        <taxon>Christensenellales</taxon>
        <taxon>Christensenellaceae</taxon>
        <taxon>Candidatus Borkfalkia</taxon>
    </lineage>
</organism>
<protein>
    <submittedName>
        <fullName evidence="10">Glycosyltransferase family 39 protein</fullName>
    </submittedName>
</protein>
<feature type="transmembrane region" description="Helical" evidence="8">
    <location>
        <begin position="352"/>
        <end position="370"/>
    </location>
</feature>
<keyword evidence="2" id="KW-1003">Cell membrane</keyword>
<keyword evidence="5 8" id="KW-0812">Transmembrane</keyword>
<keyword evidence="7 8" id="KW-0472">Membrane</keyword>
<feature type="transmembrane region" description="Helical" evidence="8">
    <location>
        <begin position="681"/>
        <end position="700"/>
    </location>
</feature>
<feature type="transmembrane region" description="Helical" evidence="8">
    <location>
        <begin position="328"/>
        <end position="346"/>
    </location>
</feature>
<name>A0A9D1ZV51_9FIRM</name>